<organism evidence="1 2">
    <name type="scientific">Variovorax guangxiensis</name>
    <dbReference type="NCBI Taxonomy" id="1775474"/>
    <lineage>
        <taxon>Bacteria</taxon>
        <taxon>Pseudomonadati</taxon>
        <taxon>Pseudomonadota</taxon>
        <taxon>Betaproteobacteria</taxon>
        <taxon>Burkholderiales</taxon>
        <taxon>Comamonadaceae</taxon>
        <taxon>Variovorax</taxon>
    </lineage>
</organism>
<dbReference type="AlphaFoldDB" id="A0A502DWA9"/>
<dbReference type="OrthoDB" id="7273451at2"/>
<dbReference type="GO" id="GO:0008168">
    <property type="term" value="F:methyltransferase activity"/>
    <property type="evidence" value="ECO:0007669"/>
    <property type="project" value="UniProtKB-KW"/>
</dbReference>
<dbReference type="GO" id="GO:0032259">
    <property type="term" value="P:methylation"/>
    <property type="evidence" value="ECO:0007669"/>
    <property type="project" value="UniProtKB-KW"/>
</dbReference>
<keyword evidence="1" id="KW-0489">Methyltransferase</keyword>
<comment type="caution">
    <text evidence="1">The sequence shown here is derived from an EMBL/GenBank/DDBJ whole genome shotgun (WGS) entry which is preliminary data.</text>
</comment>
<keyword evidence="1" id="KW-0808">Transferase</keyword>
<name>A0A502DWA9_9BURK</name>
<gene>
    <name evidence="1" type="ORF">EAH82_06885</name>
</gene>
<reference evidence="1 2" key="1">
    <citation type="journal article" date="2019" name="Environ. Microbiol.">
        <title>Species interactions and distinct microbial communities in high Arctic permafrost affected cryosols are associated with the CH4 and CO2 gas fluxes.</title>
        <authorList>
            <person name="Altshuler I."/>
            <person name="Hamel J."/>
            <person name="Turney S."/>
            <person name="Magnuson E."/>
            <person name="Levesque R."/>
            <person name="Greer C."/>
            <person name="Whyte L.G."/>
        </authorList>
    </citation>
    <scope>NUCLEOTIDE SEQUENCE [LARGE SCALE GENOMIC DNA]</scope>
    <source>
        <strain evidence="1 2">S06.C</strain>
    </source>
</reference>
<dbReference type="InterPro" id="IPR029063">
    <property type="entry name" value="SAM-dependent_MTases_sf"/>
</dbReference>
<accession>A0A502DWA9</accession>
<protein>
    <submittedName>
        <fullName evidence="1">Class I SAM-dependent methyltransferase</fullName>
    </submittedName>
</protein>
<dbReference type="Proteomes" id="UP000319212">
    <property type="component" value="Unassembled WGS sequence"/>
</dbReference>
<evidence type="ECO:0000313" key="2">
    <source>
        <dbReference type="Proteomes" id="UP000319212"/>
    </source>
</evidence>
<dbReference type="SUPFAM" id="SSF53335">
    <property type="entry name" value="S-adenosyl-L-methionine-dependent methyltransferases"/>
    <property type="match status" value="1"/>
</dbReference>
<sequence length="305" mass="32532">MSGFSTDWLALREPFDRAACAMASAALDWPALAARLRADRAGDALLSVVDLGCGTGASLREIAPRLGGRQHWRLVDHDAALLAAIPDALSRWAALCGLRMHADGERLNIEGAGLRIRIERVRADLSTGLDGALLEGAQLVTASALLDLVSAEWLDALVARCSGAGAAVGWTLNVDDRLEWHPADRDDAQVQAQFRADQRRDKGFGLALGGAASAHALRALQAVGYAVAQARSDWQIDGTRADTDRSMLRAMVDGVGDAAIAQAPSKATEIRAWQARRLAQHVTLRLRVGHVDVLGWPQPPSSPAR</sequence>
<dbReference type="RefSeq" id="WP_140840101.1">
    <property type="nucleotide sequence ID" value="NZ_RCZI01000002.1"/>
</dbReference>
<dbReference type="Gene3D" id="3.40.50.150">
    <property type="entry name" value="Vaccinia Virus protein VP39"/>
    <property type="match status" value="1"/>
</dbReference>
<evidence type="ECO:0000313" key="1">
    <source>
        <dbReference type="EMBL" id="TPG28526.1"/>
    </source>
</evidence>
<dbReference type="EMBL" id="RCZI01000002">
    <property type="protein sequence ID" value="TPG28526.1"/>
    <property type="molecule type" value="Genomic_DNA"/>
</dbReference>
<proteinExistence type="predicted"/>